<dbReference type="Proteomes" id="UP000250321">
    <property type="component" value="Unassembled WGS sequence"/>
</dbReference>
<dbReference type="PANTHER" id="PTHR48048">
    <property type="entry name" value="GLYCOSYLTRANSFERASE"/>
    <property type="match status" value="1"/>
</dbReference>
<evidence type="ECO:0000313" key="5">
    <source>
        <dbReference type="EMBL" id="PQQ16072.1"/>
    </source>
</evidence>
<name>A0A314Z405_PRUYE</name>
<reference evidence="5 6" key="1">
    <citation type="submission" date="2018-02" db="EMBL/GenBank/DDBJ databases">
        <title>Draft genome of wild Prunus yedoensis var. nudiflora.</title>
        <authorList>
            <person name="Baek S."/>
            <person name="Kim J.-H."/>
            <person name="Choi K."/>
            <person name="Kim G.-B."/>
            <person name="Cho A."/>
            <person name="Jang H."/>
            <person name="Shin C.-H."/>
            <person name="Yu H.-J."/>
            <person name="Mun J.-H."/>
        </authorList>
    </citation>
    <scope>NUCLEOTIDE SEQUENCE [LARGE SCALE GENOMIC DNA]</scope>
    <source>
        <strain evidence="6">cv. Jeju island</strain>
        <tissue evidence="5">Leaf</tissue>
    </source>
</reference>
<evidence type="ECO:0000256" key="4">
    <source>
        <dbReference type="SAM" id="MobiDB-lite"/>
    </source>
</evidence>
<keyword evidence="2" id="KW-0328">Glycosyltransferase</keyword>
<dbReference type="PANTHER" id="PTHR48048:SF45">
    <property type="entry name" value="GLYCOSYLTRANSFERASE"/>
    <property type="match status" value="1"/>
</dbReference>
<protein>
    <submittedName>
        <fullName evidence="5">Putative UDP-glucose flavonoid 3-O-glucosyltransferase 3</fullName>
    </submittedName>
</protein>
<gene>
    <name evidence="5" type="ORF">Pyn_38399</name>
</gene>
<dbReference type="InterPro" id="IPR050481">
    <property type="entry name" value="UDP-glycosyltransf_plant"/>
</dbReference>
<dbReference type="Gene3D" id="3.40.50.2000">
    <property type="entry name" value="Glycogen Phosphorylase B"/>
    <property type="match status" value="3"/>
</dbReference>
<evidence type="ECO:0000313" key="6">
    <source>
        <dbReference type="Proteomes" id="UP000250321"/>
    </source>
</evidence>
<keyword evidence="3 5" id="KW-0808">Transferase</keyword>
<dbReference type="CDD" id="cd03784">
    <property type="entry name" value="GT1_Gtf-like"/>
    <property type="match status" value="1"/>
</dbReference>
<dbReference type="OrthoDB" id="5835829at2759"/>
<evidence type="ECO:0000256" key="2">
    <source>
        <dbReference type="ARBA" id="ARBA00022676"/>
    </source>
</evidence>
<comment type="similarity">
    <text evidence="1">Belongs to the UDP-glycosyltransferase family.</text>
</comment>
<sequence>MEKASELVVIPSAGIGHLVSAVEMSKLLVARHDQLFITVLIMKLPFNSKGTEAYIASLEASPVLPRVNFITLPKVPDLDKHLSSHSFRNQFVESHKTHVKNAVAELTESKSESRPRLAGFVIDMFCTTMIDVANDFGVPTYMFFTSPAGFLGLMFNLQRIRDVYGKDVKIKGILVNTFKELESHALDSLSDGETPPLYPVGPILNLMSDETQSGSEQAQQKSDILGWLDDQPPSSVVFLCFGSMGSFGEEQVREIALGLERSGHRFLWSLRQPPPKGTVVSPGDYSDLKGSCPKGSSIGRLRWERS</sequence>
<proteinExistence type="inferred from homology"/>
<feature type="region of interest" description="Disordered" evidence="4">
    <location>
        <begin position="277"/>
        <end position="306"/>
    </location>
</feature>
<dbReference type="EMBL" id="PJQY01000207">
    <property type="protein sequence ID" value="PQQ16072.1"/>
    <property type="molecule type" value="Genomic_DNA"/>
</dbReference>
<accession>A0A314Z405</accession>
<dbReference type="GO" id="GO:0035251">
    <property type="term" value="F:UDP-glucosyltransferase activity"/>
    <property type="evidence" value="ECO:0007669"/>
    <property type="project" value="InterPro"/>
</dbReference>
<organism evidence="5 6">
    <name type="scientific">Prunus yedoensis var. nudiflora</name>
    <dbReference type="NCBI Taxonomy" id="2094558"/>
    <lineage>
        <taxon>Eukaryota</taxon>
        <taxon>Viridiplantae</taxon>
        <taxon>Streptophyta</taxon>
        <taxon>Embryophyta</taxon>
        <taxon>Tracheophyta</taxon>
        <taxon>Spermatophyta</taxon>
        <taxon>Magnoliopsida</taxon>
        <taxon>eudicotyledons</taxon>
        <taxon>Gunneridae</taxon>
        <taxon>Pentapetalae</taxon>
        <taxon>rosids</taxon>
        <taxon>fabids</taxon>
        <taxon>Rosales</taxon>
        <taxon>Rosaceae</taxon>
        <taxon>Amygdaloideae</taxon>
        <taxon>Amygdaleae</taxon>
        <taxon>Prunus</taxon>
    </lineage>
</organism>
<dbReference type="STRING" id="2094558.A0A314Z405"/>
<comment type="caution">
    <text evidence="5">The sequence shown here is derived from an EMBL/GenBank/DDBJ whole genome shotgun (WGS) entry which is preliminary data.</text>
</comment>
<dbReference type="InterPro" id="IPR002213">
    <property type="entry name" value="UDP_glucos_trans"/>
</dbReference>
<evidence type="ECO:0000256" key="1">
    <source>
        <dbReference type="ARBA" id="ARBA00009995"/>
    </source>
</evidence>
<keyword evidence="6" id="KW-1185">Reference proteome</keyword>
<dbReference type="SUPFAM" id="SSF53756">
    <property type="entry name" value="UDP-Glycosyltransferase/glycogen phosphorylase"/>
    <property type="match status" value="1"/>
</dbReference>
<dbReference type="AlphaFoldDB" id="A0A314Z405"/>
<evidence type="ECO:0000256" key="3">
    <source>
        <dbReference type="ARBA" id="ARBA00022679"/>
    </source>
</evidence>